<keyword evidence="3" id="KW-1185">Reference proteome</keyword>
<comment type="caution">
    <text evidence="2">The sequence shown here is derived from an EMBL/GenBank/DDBJ whole genome shotgun (WGS) entry which is preliminary data.</text>
</comment>
<proteinExistence type="predicted"/>
<protein>
    <submittedName>
        <fullName evidence="2">Uncharacterized protein</fullName>
    </submittedName>
</protein>
<evidence type="ECO:0000313" key="2">
    <source>
        <dbReference type="EMBL" id="CAL1267407.1"/>
    </source>
</evidence>
<gene>
    <name evidence="2" type="ORF">LARSCL_LOCUS3645</name>
</gene>
<dbReference type="EMBL" id="CAXIEN010000028">
    <property type="protein sequence ID" value="CAL1267407.1"/>
    <property type="molecule type" value="Genomic_DNA"/>
</dbReference>
<feature type="region of interest" description="Disordered" evidence="1">
    <location>
        <begin position="17"/>
        <end position="82"/>
    </location>
</feature>
<feature type="compositionally biased region" description="Polar residues" evidence="1">
    <location>
        <begin position="67"/>
        <end position="79"/>
    </location>
</feature>
<feature type="compositionally biased region" description="Basic residues" evidence="1">
    <location>
        <begin position="27"/>
        <end position="36"/>
    </location>
</feature>
<name>A0AAV1Z8R9_9ARAC</name>
<accession>A0AAV1Z8R9</accession>
<evidence type="ECO:0000256" key="1">
    <source>
        <dbReference type="SAM" id="MobiDB-lite"/>
    </source>
</evidence>
<sequence length="132" mass="15010">MLVANWRRSPIESGASLKIPQFDSVKHAKSKKHRNKSGSESDVESIFSDEEDRNSMSSKRKKIPKTKPSNETSTLTTVNEPKDDQYDVLVSNDLRLNEKNIPPLSVYIGSGFAAEIKAYRKSFYLNFSKKRL</sequence>
<evidence type="ECO:0000313" key="3">
    <source>
        <dbReference type="Proteomes" id="UP001497382"/>
    </source>
</evidence>
<dbReference type="Proteomes" id="UP001497382">
    <property type="component" value="Unassembled WGS sequence"/>
</dbReference>
<organism evidence="2 3">
    <name type="scientific">Larinioides sclopetarius</name>
    <dbReference type="NCBI Taxonomy" id="280406"/>
    <lineage>
        <taxon>Eukaryota</taxon>
        <taxon>Metazoa</taxon>
        <taxon>Ecdysozoa</taxon>
        <taxon>Arthropoda</taxon>
        <taxon>Chelicerata</taxon>
        <taxon>Arachnida</taxon>
        <taxon>Araneae</taxon>
        <taxon>Araneomorphae</taxon>
        <taxon>Entelegynae</taxon>
        <taxon>Araneoidea</taxon>
        <taxon>Araneidae</taxon>
        <taxon>Larinioides</taxon>
    </lineage>
</organism>
<feature type="compositionally biased region" description="Acidic residues" evidence="1">
    <location>
        <begin position="41"/>
        <end position="52"/>
    </location>
</feature>
<reference evidence="2 3" key="1">
    <citation type="submission" date="2024-04" db="EMBL/GenBank/DDBJ databases">
        <authorList>
            <person name="Rising A."/>
            <person name="Reimegard J."/>
            <person name="Sonavane S."/>
            <person name="Akerstrom W."/>
            <person name="Nylinder S."/>
            <person name="Hedman E."/>
            <person name="Kallberg Y."/>
        </authorList>
    </citation>
    <scope>NUCLEOTIDE SEQUENCE [LARGE SCALE GENOMIC DNA]</scope>
</reference>
<dbReference type="AlphaFoldDB" id="A0AAV1Z8R9"/>